<feature type="transmembrane region" description="Helical" evidence="2">
    <location>
        <begin position="522"/>
        <end position="547"/>
    </location>
</feature>
<feature type="transmembrane region" description="Helical" evidence="2">
    <location>
        <begin position="460"/>
        <end position="482"/>
    </location>
</feature>
<evidence type="ECO:0000313" key="3">
    <source>
        <dbReference type="EMBL" id="SFF37510.1"/>
    </source>
</evidence>
<feature type="region of interest" description="Disordered" evidence="1">
    <location>
        <begin position="1023"/>
        <end position="1043"/>
    </location>
</feature>
<dbReference type="Gene3D" id="1.20.1640.10">
    <property type="entry name" value="Multidrug efflux transporter AcrB transmembrane domain"/>
    <property type="match status" value="2"/>
</dbReference>
<dbReference type="PANTHER" id="PTHR32063:SF24">
    <property type="entry name" value="CATION EFFLUX SYSTEM (ACRB_ACRD_ACRF FAMILY)"/>
    <property type="match status" value="1"/>
</dbReference>
<dbReference type="OrthoDB" id="9758234at2"/>
<feature type="transmembrane region" description="Helical" evidence="2">
    <location>
        <begin position="337"/>
        <end position="363"/>
    </location>
</feature>
<keyword evidence="2" id="KW-0812">Transmembrane</keyword>
<keyword evidence="4" id="KW-1185">Reference proteome</keyword>
<dbReference type="PANTHER" id="PTHR32063">
    <property type="match status" value="1"/>
</dbReference>
<dbReference type="GO" id="GO:0042910">
    <property type="term" value="F:xenobiotic transmembrane transporter activity"/>
    <property type="evidence" value="ECO:0007669"/>
    <property type="project" value="TreeGrafter"/>
</dbReference>
<evidence type="ECO:0000256" key="2">
    <source>
        <dbReference type="SAM" id="Phobius"/>
    </source>
</evidence>
<evidence type="ECO:0000256" key="1">
    <source>
        <dbReference type="SAM" id="MobiDB-lite"/>
    </source>
</evidence>
<dbReference type="Proteomes" id="UP000199513">
    <property type="component" value="Unassembled WGS sequence"/>
</dbReference>
<feature type="compositionally biased region" description="Polar residues" evidence="1">
    <location>
        <begin position="1023"/>
        <end position="1034"/>
    </location>
</feature>
<dbReference type="AlphaFoldDB" id="A0A1I2I7D9"/>
<dbReference type="Gene3D" id="3.30.70.1440">
    <property type="entry name" value="Multidrug efflux transporter AcrB pore domain"/>
    <property type="match status" value="1"/>
</dbReference>
<dbReference type="STRING" id="1003.SAMN04488541_10297"/>
<dbReference type="InterPro" id="IPR027463">
    <property type="entry name" value="AcrB_DN_DC_subdom"/>
</dbReference>
<protein>
    <submittedName>
        <fullName evidence="3">Multidrug efflux pump subunit AcrB</fullName>
    </submittedName>
</protein>
<keyword evidence="2" id="KW-0472">Membrane</keyword>
<feature type="transmembrane region" description="Helical" evidence="2">
    <location>
        <begin position="881"/>
        <end position="901"/>
    </location>
</feature>
<dbReference type="SUPFAM" id="SSF82714">
    <property type="entry name" value="Multidrug efflux transporter AcrB TolC docking domain, DN and DC subdomains"/>
    <property type="match status" value="2"/>
</dbReference>
<dbReference type="Gene3D" id="3.30.2090.10">
    <property type="entry name" value="Multidrug efflux transporter AcrB TolC docking domain, DN and DC subdomains"/>
    <property type="match status" value="2"/>
</dbReference>
<dbReference type="PRINTS" id="PR00702">
    <property type="entry name" value="ACRIFLAVINRP"/>
</dbReference>
<accession>A0A1I2I7D9</accession>
<keyword evidence="2" id="KW-1133">Transmembrane helix</keyword>
<dbReference type="InterPro" id="IPR001036">
    <property type="entry name" value="Acrflvin-R"/>
</dbReference>
<dbReference type="Gene3D" id="3.30.70.1320">
    <property type="entry name" value="Multidrug efflux transporter AcrB pore domain like"/>
    <property type="match status" value="1"/>
</dbReference>
<feature type="transmembrane region" description="Helical" evidence="2">
    <location>
        <begin position="428"/>
        <end position="448"/>
    </location>
</feature>
<reference evidence="3 4" key="1">
    <citation type="submission" date="2016-10" db="EMBL/GenBank/DDBJ databases">
        <authorList>
            <person name="de Groot N.N."/>
        </authorList>
    </citation>
    <scope>NUCLEOTIDE SEQUENCE [LARGE SCALE GENOMIC DNA]</scope>
    <source>
        <strain>GEY</strain>
        <strain evidence="4">DSM 9560</strain>
    </source>
</reference>
<feature type="transmembrane region" description="Helical" evidence="2">
    <location>
        <begin position="12"/>
        <end position="30"/>
    </location>
</feature>
<feature type="transmembrane region" description="Helical" evidence="2">
    <location>
        <begin position="383"/>
        <end position="407"/>
    </location>
</feature>
<gene>
    <name evidence="3" type="ORF">SAMN04488541_10297</name>
</gene>
<name>A0A1I2I7D9_9BACT</name>
<dbReference type="Pfam" id="PF00873">
    <property type="entry name" value="ACR_tran"/>
    <property type="match status" value="1"/>
</dbReference>
<evidence type="ECO:0000313" key="4">
    <source>
        <dbReference type="Proteomes" id="UP000199513"/>
    </source>
</evidence>
<dbReference type="SUPFAM" id="SSF82693">
    <property type="entry name" value="Multidrug efflux transporter AcrB pore domain, PN1, PN2, PC1 and PC2 subdomains"/>
    <property type="match status" value="3"/>
</dbReference>
<dbReference type="Gene3D" id="3.30.70.1430">
    <property type="entry name" value="Multidrug efflux transporter AcrB pore domain"/>
    <property type="match status" value="2"/>
</dbReference>
<feature type="transmembrane region" description="Helical" evidence="2">
    <location>
        <begin position="978"/>
        <end position="1000"/>
    </location>
</feature>
<dbReference type="RefSeq" id="WP_091548250.1">
    <property type="nucleotide sequence ID" value="NZ_FONY01000029.1"/>
</dbReference>
<feature type="transmembrane region" description="Helical" evidence="2">
    <location>
        <begin position="953"/>
        <end position="972"/>
    </location>
</feature>
<dbReference type="GO" id="GO:0005886">
    <property type="term" value="C:plasma membrane"/>
    <property type="evidence" value="ECO:0007669"/>
    <property type="project" value="TreeGrafter"/>
</dbReference>
<sequence length="1043" mass="115370">MKLAEFSVKNYQFTIIIFIAVMVLGVSSLLNMPRGEDPPFNGTGYPIIAVYPGASPTDMEELVVEPIEDRMYELEDIKKIITTISDGLAVIIVEFNHGVNVDDKKNEVVREITNLRSTKLPADLFSLEVRQFQSSNVNILQCAIISETAPYSEMEKKADELKKRLEKIKTLKNVEIHAFPKQEVKISIDLERMAQNKMGLNRVLGAIQAENINIPSGSVDIATKKYNVKTGEDFAKLDEIKNVVVHSSAGKIVYLKDIAEVMMGYEDETYIGRFNGKRAVFITASLKDRKNILQTREAIEPILAKFEKEVPAHLKFVKSFDQAEGVSRRLSGLGRDFMIAIVLVLITLVPLGWRASVVVMISIPLSLAIGLALLDFLDYTINQLSIVGMVIALGLLVDDSIVVVENIERFLRMGYNRKQAAIEATKQIGLAILGCTAVLILAFLPLSFLPESAGDFIRSLPMAVSMTVLASLFVALTIIPFLSSQILKDHEQAEGNWFLRAFKKYINEPYRYILEWGFAHPVLTLLLALGLFVGSLFLIPSIGFSVFPKSEKPMFLVNIEAPLGTNLYETNRIAKYAEQEIMKIKEVKSVTTNVGKGNPRIYYNVNPQNESSNFAQLFVQLEHLKMTQIEKIVDDLRAKFKDYAGANIEVKQFEQGPPVDAPISIRIFGDNLDSLRALAFKLEDLIKKTEGTIYVKNPLQIQKTDLKVVINKDKAGMLGVPSSEIAKTVRLGIAGLNVGNFRADDGDEYKINVSVEKDKNQILEVFSKIYVTSLSGALIPLSNLATVELQTSAPTIQHYNKDRFVAINAFTKIGYNASEINAVLEKKLDEIPLPEGYYFQVAGEKESSENSFGGLGPVIVLTVFGLLAILVLEFRTFKSTLIVLSVVPLGVIGGLVTLLITGNTLSFVATIGFIALMGIEIKNSILLVDYTNQLREQGVSLETAIRDGAETRFLPILLTSMTAIGGFIPLVLEDAPLYSPLAWVLIGGLISSTLLSRIVTPVLYKLLPPRVNVRANDGLLRENTQQIEGHTQNGVAKEEEKVG</sequence>
<dbReference type="EMBL" id="FONY01000029">
    <property type="protein sequence ID" value="SFF37510.1"/>
    <property type="molecule type" value="Genomic_DNA"/>
</dbReference>
<feature type="transmembrane region" description="Helical" evidence="2">
    <location>
        <begin position="854"/>
        <end position="874"/>
    </location>
</feature>
<dbReference type="SUPFAM" id="SSF82866">
    <property type="entry name" value="Multidrug efflux transporter AcrB transmembrane domain"/>
    <property type="match status" value="2"/>
</dbReference>
<feature type="transmembrane region" description="Helical" evidence="2">
    <location>
        <begin position="907"/>
        <end position="932"/>
    </location>
</feature>
<organism evidence="3 4">
    <name type="scientific">Thermoflexibacter ruber</name>
    <dbReference type="NCBI Taxonomy" id="1003"/>
    <lineage>
        <taxon>Bacteria</taxon>
        <taxon>Pseudomonadati</taxon>
        <taxon>Bacteroidota</taxon>
        <taxon>Cytophagia</taxon>
        <taxon>Cytophagales</taxon>
        <taxon>Thermoflexibacteraceae</taxon>
        <taxon>Thermoflexibacter</taxon>
    </lineage>
</organism>
<proteinExistence type="predicted"/>